<feature type="compositionally biased region" description="Polar residues" evidence="1">
    <location>
        <begin position="68"/>
        <end position="79"/>
    </location>
</feature>
<organism evidence="2 3">
    <name type="scientific">Colletotrichum orbiculare (strain 104-T / ATCC 96160 / CBS 514.97 / LARS 414 / MAFF 240422)</name>
    <name type="common">Cucumber anthracnose fungus</name>
    <name type="synonym">Colletotrichum lagenarium</name>
    <dbReference type="NCBI Taxonomy" id="1213857"/>
    <lineage>
        <taxon>Eukaryota</taxon>
        <taxon>Fungi</taxon>
        <taxon>Dikarya</taxon>
        <taxon>Ascomycota</taxon>
        <taxon>Pezizomycotina</taxon>
        <taxon>Sordariomycetes</taxon>
        <taxon>Hypocreomycetidae</taxon>
        <taxon>Glomerellales</taxon>
        <taxon>Glomerellaceae</taxon>
        <taxon>Colletotrichum</taxon>
        <taxon>Colletotrichum orbiculare species complex</taxon>
    </lineage>
</organism>
<gene>
    <name evidence="2" type="ORF">Cob_v013212</name>
</gene>
<comment type="caution">
    <text evidence="2">The sequence shown here is derived from an EMBL/GenBank/DDBJ whole genome shotgun (WGS) entry which is preliminary data.</text>
</comment>
<dbReference type="EMBL" id="AMCV02000065">
    <property type="protein sequence ID" value="TDZ13328.1"/>
    <property type="molecule type" value="Genomic_DNA"/>
</dbReference>
<dbReference type="AlphaFoldDB" id="A0A484F881"/>
<name>A0A484F881_COLOR</name>
<keyword evidence="3" id="KW-1185">Reference proteome</keyword>
<dbReference type="Proteomes" id="UP000014480">
    <property type="component" value="Unassembled WGS sequence"/>
</dbReference>
<evidence type="ECO:0000313" key="2">
    <source>
        <dbReference type="EMBL" id="TDZ13328.1"/>
    </source>
</evidence>
<protein>
    <submittedName>
        <fullName evidence="2">Uncharacterized protein</fullName>
    </submittedName>
</protein>
<reference evidence="3" key="2">
    <citation type="journal article" date="2019" name="Mol. Plant Microbe Interact.">
        <title>Genome sequence resources for four phytopathogenic fungi from the Colletotrichum orbiculare species complex.</title>
        <authorList>
            <person name="Gan P."/>
            <person name="Tsushima A."/>
            <person name="Narusaka M."/>
            <person name="Narusaka Y."/>
            <person name="Takano Y."/>
            <person name="Kubo Y."/>
            <person name="Shirasu K."/>
        </authorList>
    </citation>
    <scope>GENOME REANNOTATION</scope>
    <source>
        <strain evidence="3">104-T / ATCC 96160 / CBS 514.97 / LARS 414 / MAFF 240422</strain>
    </source>
</reference>
<sequence length="156" mass="17675">MEFPAQANKVRDVENEQEPGWVIVKSSTNSEAVSQRPSMIYRSAETGKRLLTKWRTSSGGAADPVPSRRQTLSTTQTDKTAAPIEHEVAPPWTDENIFHLHAEATKHVRELVRELHERLEREAGHRRNVASLLSRLDHERGLSAHHSQCIAFRGRL</sequence>
<proteinExistence type="predicted"/>
<evidence type="ECO:0000256" key="1">
    <source>
        <dbReference type="SAM" id="MobiDB-lite"/>
    </source>
</evidence>
<evidence type="ECO:0000313" key="3">
    <source>
        <dbReference type="Proteomes" id="UP000014480"/>
    </source>
</evidence>
<feature type="region of interest" description="Disordered" evidence="1">
    <location>
        <begin position="54"/>
        <end position="84"/>
    </location>
</feature>
<accession>A0A484F881</accession>
<reference evidence="3" key="1">
    <citation type="journal article" date="2013" name="New Phytol.">
        <title>Comparative genomic and transcriptomic analyses reveal the hemibiotrophic stage shift of Colletotrichum fungi.</title>
        <authorList>
            <person name="Gan P."/>
            <person name="Ikeda K."/>
            <person name="Irieda H."/>
            <person name="Narusaka M."/>
            <person name="O'Connell R.J."/>
            <person name="Narusaka Y."/>
            <person name="Takano Y."/>
            <person name="Kubo Y."/>
            <person name="Shirasu K."/>
        </authorList>
    </citation>
    <scope>NUCLEOTIDE SEQUENCE [LARGE SCALE GENOMIC DNA]</scope>
    <source>
        <strain evidence="3">104-T / ATCC 96160 / CBS 514.97 / LARS 414 / MAFF 240422</strain>
    </source>
</reference>